<evidence type="ECO:0000313" key="2">
    <source>
        <dbReference type="Proteomes" id="UP000663879"/>
    </source>
</evidence>
<comment type="caution">
    <text evidence="1">The sequence shown here is derived from an EMBL/GenBank/DDBJ whole genome shotgun (WGS) entry which is preliminary data.</text>
</comment>
<dbReference type="PANTHER" id="PTHR46579:SF1">
    <property type="entry name" value="F5_8 TYPE C DOMAIN-CONTAINING PROTEIN"/>
    <property type="match status" value="1"/>
</dbReference>
<dbReference type="AlphaFoldDB" id="A0A814N8S2"/>
<dbReference type="Pfam" id="PF06869">
    <property type="entry name" value="DUF1258"/>
    <property type="match status" value="1"/>
</dbReference>
<dbReference type="PANTHER" id="PTHR46579">
    <property type="entry name" value="F5/8 TYPE C DOMAIN-CONTAINING PROTEIN-RELATED"/>
    <property type="match status" value="1"/>
</dbReference>
<accession>A0A814N8S2</accession>
<dbReference type="InterPro" id="IPR009667">
    <property type="entry name" value="DUF1258"/>
</dbReference>
<evidence type="ECO:0000313" key="1">
    <source>
        <dbReference type="EMBL" id="CAF1090034.1"/>
    </source>
</evidence>
<gene>
    <name evidence="1" type="ORF">OXX778_LOCUS20624</name>
</gene>
<name>A0A814N8S2_9BILA</name>
<protein>
    <recommendedName>
        <fullName evidence="3">Transposase domain-containing protein</fullName>
    </recommendedName>
</protein>
<keyword evidence="2" id="KW-1185">Reference proteome</keyword>
<proteinExistence type="predicted"/>
<reference evidence="1" key="1">
    <citation type="submission" date="2021-02" db="EMBL/GenBank/DDBJ databases">
        <authorList>
            <person name="Nowell W R."/>
        </authorList>
    </citation>
    <scope>NUCLEOTIDE SEQUENCE</scope>
    <source>
        <strain evidence="1">Ploen Becks lab</strain>
    </source>
</reference>
<dbReference type="Proteomes" id="UP000663879">
    <property type="component" value="Unassembled WGS sequence"/>
</dbReference>
<evidence type="ECO:0008006" key="3">
    <source>
        <dbReference type="Google" id="ProtNLM"/>
    </source>
</evidence>
<dbReference type="OrthoDB" id="10010998at2759"/>
<organism evidence="1 2">
    <name type="scientific">Brachionus calyciflorus</name>
    <dbReference type="NCBI Taxonomy" id="104777"/>
    <lineage>
        <taxon>Eukaryota</taxon>
        <taxon>Metazoa</taxon>
        <taxon>Spiralia</taxon>
        <taxon>Gnathifera</taxon>
        <taxon>Rotifera</taxon>
        <taxon>Eurotatoria</taxon>
        <taxon>Monogononta</taxon>
        <taxon>Pseudotrocha</taxon>
        <taxon>Ploima</taxon>
        <taxon>Brachionidae</taxon>
        <taxon>Brachionus</taxon>
    </lineage>
</organism>
<dbReference type="EMBL" id="CAJNOC010007002">
    <property type="protein sequence ID" value="CAF1090034.1"/>
    <property type="molecule type" value="Genomic_DNA"/>
</dbReference>
<sequence>MSLEFRRAYLRLNTQKPIPKSSKKLFEFYHNNANEEQNPVHNQIHNYTDSTCIEILINSNENSVEENIIEIEPVIYNENLIDRVMNGDYENDNDEEYREFSEKEKICRVLFKLYIKHKMKKSCINEFISFFRILFPGLNIPSNIDKIIETLSKKEDEIKYDLYNYCHNCSKSYKCDKSYINNCKICQNKVSKFFHVNILSQLRRILGKNLKLISQENSEIYKIIQENEKGKFFTFTLNTDGISPFKSSKTSIWPVYLVINEINLNDRFKFSNMILAGLWHGSQKPDFFNFMKPIVEEPESLEKGEIVKIDSNLEIINFFLIFSVLDKPARSALLNMKQFNGFFGCLKCYQKGESLETNKNGSIRVYPYQPYKFKGPLRNHNTYYKDLLGSIDSKKVIRGVKGACVLDSLKYYFPVESTMIDYMHSVLEGVMKKLLEYWYDSEFSDKDFSLRKYRDQINIILVSIKVPRFIPRLPRDICDLKFWKANELLSFLIFYSLPILRGFMDLNQYMHLINLVVAVENLLKKDLNISDLNNIETLFRDFVRDMANIYGPKSMLSGVHELLHIVDDVKKIGNLNEFNCFPFENFNRESLNLVNSKNPVAVELINSFRALKILNNQPSFFNDNGIFSEIKKDHEQSPKFKFSKALFIKIPDIVSDKIKNIDICEHFFVSSYLKFKNNFFSSLCYKETKRLDYCVKLKNLYGLINFFIHDKEKFYAVCSVLSFFHSPFYNKKFPDLVSETKICGLTESYFIAPFDKLKKCLCIKANDVYYVSQLDISHLFL</sequence>